<proteinExistence type="predicted"/>
<comment type="caution">
    <text evidence="2">The sequence shown here is derived from an EMBL/GenBank/DDBJ whole genome shotgun (WGS) entry which is preliminary data.</text>
</comment>
<dbReference type="Gene3D" id="2.60.40.1200">
    <property type="match status" value="1"/>
</dbReference>
<gene>
    <name evidence="2" type="ORF">VZ94_21070</name>
</gene>
<sequence length="121" mass="12586">MNADGSYSYTVDNTVAAVNVLKTGESLTETYIYTLTDADGDTDTATLTITVFGVNDTPQVSNDSNTNVEDQVQTGNVLANDSDPDGDELSVTAFTINGENYTPGDSASIPGIGTFTLNSDG</sequence>
<evidence type="ECO:0000313" key="3">
    <source>
        <dbReference type="Proteomes" id="UP000033684"/>
    </source>
</evidence>
<dbReference type="InterPro" id="IPR010221">
    <property type="entry name" value="VCBS_dom"/>
</dbReference>
<organism evidence="2 3">
    <name type="scientific">Methylocucumis oryzae</name>
    <dbReference type="NCBI Taxonomy" id="1632867"/>
    <lineage>
        <taxon>Bacteria</taxon>
        <taxon>Pseudomonadati</taxon>
        <taxon>Pseudomonadota</taxon>
        <taxon>Gammaproteobacteria</taxon>
        <taxon>Methylococcales</taxon>
        <taxon>Methylococcaceae</taxon>
        <taxon>Methylocucumis</taxon>
    </lineage>
</organism>
<dbReference type="Pfam" id="PF17803">
    <property type="entry name" value="Cadherin_4"/>
    <property type="match status" value="1"/>
</dbReference>
<dbReference type="NCBIfam" id="TIGR01965">
    <property type="entry name" value="VCBS_repeat"/>
    <property type="match status" value="1"/>
</dbReference>
<dbReference type="RefSeq" id="WP_045780752.1">
    <property type="nucleotide sequence ID" value="NZ_LAJX01000325.1"/>
</dbReference>
<dbReference type="InterPro" id="IPR040853">
    <property type="entry name" value="RapA2_cadherin-like"/>
</dbReference>
<evidence type="ECO:0000259" key="1">
    <source>
        <dbReference type="Pfam" id="PF17803"/>
    </source>
</evidence>
<protein>
    <recommendedName>
        <fullName evidence="1">RapA2 cadherin-like domain-containing protein</fullName>
    </recommendedName>
</protein>
<dbReference type="Proteomes" id="UP000033684">
    <property type="component" value="Unassembled WGS sequence"/>
</dbReference>
<feature type="non-terminal residue" evidence="2">
    <location>
        <position position="121"/>
    </location>
</feature>
<name>A0A0F3IEC0_9GAMM</name>
<evidence type="ECO:0000313" key="2">
    <source>
        <dbReference type="EMBL" id="KJV05032.1"/>
    </source>
</evidence>
<dbReference type="AlphaFoldDB" id="A0A0F3IEC0"/>
<reference evidence="2 3" key="2">
    <citation type="journal article" date="2016" name="Microb. Ecol.">
        <title>Genome Characteristics of a Novel Type I Methanotroph (Sn10-6) Isolated from a Flooded Indian Rice Field.</title>
        <authorList>
            <person name="Rahalkar M.C."/>
            <person name="Pandit P.S."/>
            <person name="Dhakephalkar P.K."/>
            <person name="Pore S."/>
            <person name="Arora P."/>
            <person name="Kapse N."/>
        </authorList>
    </citation>
    <scope>NUCLEOTIDE SEQUENCE [LARGE SCALE GENOMIC DNA]</scope>
    <source>
        <strain evidence="2 3">Sn10-6</strain>
    </source>
</reference>
<keyword evidence="3" id="KW-1185">Reference proteome</keyword>
<dbReference type="EMBL" id="LAJX01000325">
    <property type="protein sequence ID" value="KJV05032.1"/>
    <property type="molecule type" value="Genomic_DNA"/>
</dbReference>
<feature type="domain" description="RapA2 cadherin-like" evidence="1">
    <location>
        <begin position="45"/>
        <end position="121"/>
    </location>
</feature>
<accession>A0A0F3IEC0</accession>
<reference evidence="3" key="1">
    <citation type="submission" date="2015-03" db="EMBL/GenBank/DDBJ databases">
        <title>Draft genome sequence of a novel methanotroph (Sn10-6) isolated from flooded ricefield rhizosphere in India.</title>
        <authorList>
            <person name="Pandit P.S."/>
            <person name="Pore S.D."/>
            <person name="Arora P."/>
            <person name="Kapse N.G."/>
            <person name="Dhakephalkar P.K."/>
            <person name="Rahalkar M.C."/>
        </authorList>
    </citation>
    <scope>NUCLEOTIDE SEQUENCE [LARGE SCALE GENOMIC DNA]</scope>
    <source>
        <strain evidence="3">Sn10-6</strain>
    </source>
</reference>